<dbReference type="AlphaFoldDB" id="A0A8H3AS83"/>
<evidence type="ECO:0000256" key="3">
    <source>
        <dbReference type="SAM" id="MobiDB-lite"/>
    </source>
</evidence>
<feature type="domain" description="Zn(2)-C6 fungal-type" evidence="4">
    <location>
        <begin position="3"/>
        <end position="31"/>
    </location>
</feature>
<dbReference type="GO" id="GO:0008270">
    <property type="term" value="F:zinc ion binding"/>
    <property type="evidence" value="ECO:0007669"/>
    <property type="project" value="InterPro"/>
</dbReference>
<reference evidence="5" key="1">
    <citation type="submission" date="2021-01" db="EMBL/GenBank/DDBJ databases">
        <authorList>
            <person name="Kaushik A."/>
        </authorList>
    </citation>
    <scope>NUCLEOTIDE SEQUENCE</scope>
    <source>
        <strain evidence="5">AG1-1C</strain>
    </source>
</reference>
<dbReference type="EMBL" id="CAJMWS010000347">
    <property type="protein sequence ID" value="CAE6436571.1"/>
    <property type="molecule type" value="Genomic_DNA"/>
</dbReference>
<dbReference type="PANTHER" id="PTHR37534">
    <property type="entry name" value="TRANSCRIPTIONAL ACTIVATOR PROTEIN UGA3"/>
    <property type="match status" value="1"/>
</dbReference>
<dbReference type="Proteomes" id="UP000663846">
    <property type="component" value="Unassembled WGS sequence"/>
</dbReference>
<gene>
    <name evidence="5" type="ORF">RDB_LOCUS121368</name>
</gene>
<feature type="region of interest" description="Disordered" evidence="3">
    <location>
        <begin position="94"/>
        <end position="122"/>
    </location>
</feature>
<feature type="compositionally biased region" description="Polar residues" evidence="3">
    <location>
        <begin position="107"/>
        <end position="122"/>
    </location>
</feature>
<dbReference type="InterPro" id="IPR001138">
    <property type="entry name" value="Zn2Cys6_DnaBD"/>
</dbReference>
<dbReference type="GO" id="GO:0000976">
    <property type="term" value="F:transcription cis-regulatory region binding"/>
    <property type="evidence" value="ECO:0007669"/>
    <property type="project" value="TreeGrafter"/>
</dbReference>
<evidence type="ECO:0000259" key="4">
    <source>
        <dbReference type="Pfam" id="PF00172"/>
    </source>
</evidence>
<dbReference type="InterPro" id="IPR021858">
    <property type="entry name" value="Fun_TF"/>
</dbReference>
<dbReference type="GO" id="GO:0005634">
    <property type="term" value="C:nucleus"/>
    <property type="evidence" value="ECO:0007669"/>
    <property type="project" value="UniProtKB-SubCell"/>
</dbReference>
<keyword evidence="2" id="KW-0539">Nucleus</keyword>
<evidence type="ECO:0000256" key="1">
    <source>
        <dbReference type="ARBA" id="ARBA00004123"/>
    </source>
</evidence>
<comment type="subcellular location">
    <subcellularLocation>
        <location evidence="1">Nucleus</location>
    </subcellularLocation>
</comment>
<organism evidence="5 6">
    <name type="scientific">Rhizoctonia solani</name>
    <dbReference type="NCBI Taxonomy" id="456999"/>
    <lineage>
        <taxon>Eukaryota</taxon>
        <taxon>Fungi</taxon>
        <taxon>Dikarya</taxon>
        <taxon>Basidiomycota</taxon>
        <taxon>Agaricomycotina</taxon>
        <taxon>Agaricomycetes</taxon>
        <taxon>Cantharellales</taxon>
        <taxon>Ceratobasidiaceae</taxon>
        <taxon>Rhizoctonia</taxon>
    </lineage>
</organism>
<protein>
    <recommendedName>
        <fullName evidence="4">Zn(2)-C6 fungal-type domain-containing protein</fullName>
    </recommendedName>
</protein>
<evidence type="ECO:0000313" key="6">
    <source>
        <dbReference type="Proteomes" id="UP000663846"/>
    </source>
</evidence>
<dbReference type="Gene3D" id="4.10.240.10">
    <property type="entry name" value="Zn(2)-C6 fungal-type DNA-binding domain"/>
    <property type="match status" value="1"/>
</dbReference>
<sequence length="570" mass="64510">MLRYRRKKCDEKSPVCSRCEKSNSECAWPRPTIQPLVSELETPQASRLGGLATTALTPGTGVDDTSDLDLVYSNGPYHSGSLFALRVTSPAVDTNMEDLNSPRGFHSGSTPSTGSDQTESSWITPTEHQNTHSVDHVSLIPTHPKHLGLKNWEYAQEFGPQVIWPPKDPEDDHYFDPEDVMPTIRNSIDFLTRTVVIEPVFQEMFHFYSTFLSRLFYDYAMMPDSIVGWMLHRFQISDSAKYGMLATAVLFRANYERSPMTSALRNHASELHTLACRQIELDLGDSRLPPRAKLSGLIEITNYEYYSSTLSRYYPHLLQTAPIVRQISGSDTLDLLSLSGKHTFDLRCFAWCDILNSMATSQPTRLKYVSDIERGQPFNLEDAHANPDRGVEWIYGCPDVLAVLLARTSALRHSQAVKDEKLRDGAKLEQQILNWEFRPTHAKGSVMRVARVGVQEIWRHTAILYVHQSIFRSDPVHPTVRNSVKNIVRIASTLKPGVNPDCFLSAPYFIAGTFAISQKDRHFLRSRILSSGNEYFLRDLASSLGDLWVESDATGRFTTWSDKEPQTIIF</sequence>
<accession>A0A8H3AS83</accession>
<dbReference type="InterPro" id="IPR036864">
    <property type="entry name" value="Zn2-C6_fun-type_DNA-bd_sf"/>
</dbReference>
<dbReference type="Pfam" id="PF11951">
    <property type="entry name" value="Fungal_trans_2"/>
    <property type="match status" value="1"/>
</dbReference>
<name>A0A8H3AS83_9AGAM</name>
<proteinExistence type="predicted"/>
<dbReference type="CDD" id="cd00067">
    <property type="entry name" value="GAL4"/>
    <property type="match status" value="1"/>
</dbReference>
<dbReference type="Pfam" id="PF00172">
    <property type="entry name" value="Zn_clus"/>
    <property type="match status" value="1"/>
</dbReference>
<dbReference type="SUPFAM" id="SSF57701">
    <property type="entry name" value="Zn2/Cys6 DNA-binding domain"/>
    <property type="match status" value="1"/>
</dbReference>
<dbReference type="GO" id="GO:0000981">
    <property type="term" value="F:DNA-binding transcription factor activity, RNA polymerase II-specific"/>
    <property type="evidence" value="ECO:0007669"/>
    <property type="project" value="InterPro"/>
</dbReference>
<comment type="caution">
    <text evidence="5">The sequence shown here is derived from an EMBL/GenBank/DDBJ whole genome shotgun (WGS) entry which is preliminary data.</text>
</comment>
<dbReference type="PANTHER" id="PTHR37534:SF7">
    <property type="entry name" value="TRANSCRIPTIONAL ACTIVATOR PROTEIN UGA3"/>
    <property type="match status" value="1"/>
</dbReference>
<evidence type="ECO:0000313" key="5">
    <source>
        <dbReference type="EMBL" id="CAE6436571.1"/>
    </source>
</evidence>
<dbReference type="GO" id="GO:0045944">
    <property type="term" value="P:positive regulation of transcription by RNA polymerase II"/>
    <property type="evidence" value="ECO:0007669"/>
    <property type="project" value="TreeGrafter"/>
</dbReference>
<evidence type="ECO:0000256" key="2">
    <source>
        <dbReference type="ARBA" id="ARBA00023242"/>
    </source>
</evidence>